<protein>
    <submittedName>
        <fullName evidence="1">Uncharacterized protein</fullName>
    </submittedName>
</protein>
<accession>A0A7X0HGI8</accession>
<keyword evidence="2" id="KW-1185">Reference proteome</keyword>
<evidence type="ECO:0000313" key="1">
    <source>
        <dbReference type="EMBL" id="MBB6437225.1"/>
    </source>
</evidence>
<dbReference type="Proteomes" id="UP000540423">
    <property type="component" value="Unassembled WGS sequence"/>
</dbReference>
<organism evidence="1 2">
    <name type="scientific">Streptomyces candidus</name>
    <dbReference type="NCBI Taxonomy" id="67283"/>
    <lineage>
        <taxon>Bacteria</taxon>
        <taxon>Bacillati</taxon>
        <taxon>Actinomycetota</taxon>
        <taxon>Actinomycetes</taxon>
        <taxon>Kitasatosporales</taxon>
        <taxon>Streptomycetaceae</taxon>
        <taxon>Streptomyces</taxon>
    </lineage>
</organism>
<evidence type="ECO:0000313" key="2">
    <source>
        <dbReference type="Proteomes" id="UP000540423"/>
    </source>
</evidence>
<proteinExistence type="predicted"/>
<name>A0A7X0HGI8_9ACTN</name>
<dbReference type="EMBL" id="JACHEM010000009">
    <property type="protein sequence ID" value="MBB6437225.1"/>
    <property type="molecule type" value="Genomic_DNA"/>
</dbReference>
<sequence>MNPSRTMLDIASHLRVDVDPLIAAQNDWGFAMLLREKHQVESRLT</sequence>
<dbReference type="AlphaFoldDB" id="A0A7X0HGI8"/>
<gene>
    <name evidence="1" type="ORF">HNQ79_003708</name>
</gene>
<comment type="caution">
    <text evidence="1">The sequence shown here is derived from an EMBL/GenBank/DDBJ whole genome shotgun (WGS) entry which is preliminary data.</text>
</comment>
<reference evidence="1 2" key="1">
    <citation type="submission" date="2020-08" db="EMBL/GenBank/DDBJ databases">
        <title>Genomic Encyclopedia of Type Strains, Phase IV (KMG-IV): sequencing the most valuable type-strain genomes for metagenomic binning, comparative biology and taxonomic classification.</title>
        <authorList>
            <person name="Goeker M."/>
        </authorList>
    </citation>
    <scope>NUCLEOTIDE SEQUENCE [LARGE SCALE GENOMIC DNA]</scope>
    <source>
        <strain evidence="1 2">DSM 40141</strain>
    </source>
</reference>